<gene>
    <name evidence="4" type="ORF">F5X68DRAFT_176877</name>
</gene>
<dbReference type="EMBL" id="JAGSXJ010000035">
    <property type="protein sequence ID" value="KAH6667092.1"/>
    <property type="molecule type" value="Genomic_DNA"/>
</dbReference>
<dbReference type="PANTHER" id="PTHR24320:SF282">
    <property type="entry name" value="WW DOMAIN-CONTAINING OXIDOREDUCTASE"/>
    <property type="match status" value="1"/>
</dbReference>
<evidence type="ECO:0000313" key="4">
    <source>
        <dbReference type="EMBL" id="KAH6667092.1"/>
    </source>
</evidence>
<reference evidence="4" key="1">
    <citation type="journal article" date="2021" name="Nat. Commun.">
        <title>Genetic determinants of endophytism in the Arabidopsis root mycobiome.</title>
        <authorList>
            <person name="Mesny F."/>
            <person name="Miyauchi S."/>
            <person name="Thiergart T."/>
            <person name="Pickel B."/>
            <person name="Atanasova L."/>
            <person name="Karlsson M."/>
            <person name="Huettel B."/>
            <person name="Barry K.W."/>
            <person name="Haridas S."/>
            <person name="Chen C."/>
            <person name="Bauer D."/>
            <person name="Andreopoulos W."/>
            <person name="Pangilinan J."/>
            <person name="LaButti K."/>
            <person name="Riley R."/>
            <person name="Lipzen A."/>
            <person name="Clum A."/>
            <person name="Drula E."/>
            <person name="Henrissat B."/>
            <person name="Kohler A."/>
            <person name="Grigoriev I.V."/>
            <person name="Martin F.M."/>
            <person name="Hacquard S."/>
        </authorList>
    </citation>
    <scope>NUCLEOTIDE SEQUENCE</scope>
    <source>
        <strain evidence="4">MPI-SDFR-AT-0117</strain>
    </source>
</reference>
<keyword evidence="5" id="KW-1185">Reference proteome</keyword>
<organism evidence="4 5">
    <name type="scientific">Plectosphaerella plurivora</name>
    <dbReference type="NCBI Taxonomy" id="936078"/>
    <lineage>
        <taxon>Eukaryota</taxon>
        <taxon>Fungi</taxon>
        <taxon>Dikarya</taxon>
        <taxon>Ascomycota</taxon>
        <taxon>Pezizomycotina</taxon>
        <taxon>Sordariomycetes</taxon>
        <taxon>Hypocreomycetidae</taxon>
        <taxon>Glomerellales</taxon>
        <taxon>Plectosphaerellaceae</taxon>
        <taxon>Plectosphaerella</taxon>
    </lineage>
</organism>
<dbReference type="PANTHER" id="PTHR24320">
    <property type="entry name" value="RETINOL DEHYDROGENASE"/>
    <property type="match status" value="1"/>
</dbReference>
<dbReference type="OrthoDB" id="191139at2759"/>
<protein>
    <submittedName>
        <fullName evidence="4">Uncharacterized protein</fullName>
    </submittedName>
</protein>
<evidence type="ECO:0000256" key="2">
    <source>
        <dbReference type="ARBA" id="ARBA00022857"/>
    </source>
</evidence>
<dbReference type="InterPro" id="IPR036291">
    <property type="entry name" value="NAD(P)-bd_dom_sf"/>
</dbReference>
<evidence type="ECO:0000313" key="5">
    <source>
        <dbReference type="Proteomes" id="UP000770015"/>
    </source>
</evidence>
<comment type="similarity">
    <text evidence="1">Belongs to the short-chain dehydrogenases/reductases (SDR) family.</text>
</comment>
<evidence type="ECO:0000256" key="1">
    <source>
        <dbReference type="ARBA" id="ARBA00006484"/>
    </source>
</evidence>
<dbReference type="Gene3D" id="3.40.50.720">
    <property type="entry name" value="NAD(P)-binding Rossmann-like Domain"/>
    <property type="match status" value="1"/>
</dbReference>
<name>A0A9P9A7D0_9PEZI</name>
<dbReference type="InterPro" id="IPR002347">
    <property type="entry name" value="SDR_fam"/>
</dbReference>
<dbReference type="Proteomes" id="UP000770015">
    <property type="component" value="Unassembled WGS sequence"/>
</dbReference>
<accession>A0A9P9A7D0</accession>
<comment type="caution">
    <text evidence="4">The sequence shown here is derived from an EMBL/GenBank/DDBJ whole genome shotgun (WGS) entry which is preliminary data.</text>
</comment>
<dbReference type="AlphaFoldDB" id="A0A9P9A7D0"/>
<dbReference type="SUPFAM" id="SSF51735">
    <property type="entry name" value="NAD(P)-binding Rossmann-fold domains"/>
    <property type="match status" value="1"/>
</dbReference>
<sequence length="318" mass="35111">MNCRQEDVLKFTQKDIPNLSGHVVIVTGGNSGIGYETTKQLALNGARVYIASRSSDRVQAAITRMNHEVGEDRNLDLRFLKLNLEDLTSVKAAARWFTDHEDRLDILINNAGVMNAPYKLTVDGLESQWQINYLAPHLLTTSLMPLMLKTAAKAGRLDRVRVVNVVSNAAFFGPKTIQFEDVNMTDAKGMMVLWQRYGHAKQASIRDAKEINDRFGSKGVTAYSVHPGIVKTNLQSTDPSMIGSLMRMTMKLAPSASALDGALNSLFCATSPRAPAVGQGRYFVPVAKLDSVADVWLNDTETNARLWEESAKRLEQVV</sequence>
<proteinExistence type="inferred from homology"/>
<dbReference type="Pfam" id="PF00106">
    <property type="entry name" value="adh_short"/>
    <property type="match status" value="1"/>
</dbReference>
<dbReference type="PRINTS" id="PR00081">
    <property type="entry name" value="GDHRDH"/>
</dbReference>
<dbReference type="GO" id="GO:0016491">
    <property type="term" value="F:oxidoreductase activity"/>
    <property type="evidence" value="ECO:0007669"/>
    <property type="project" value="UniProtKB-KW"/>
</dbReference>
<keyword evidence="2" id="KW-0521">NADP</keyword>
<evidence type="ECO:0000256" key="3">
    <source>
        <dbReference type="ARBA" id="ARBA00023002"/>
    </source>
</evidence>
<keyword evidence="3" id="KW-0560">Oxidoreductase</keyword>